<reference evidence="2 3" key="1">
    <citation type="journal article" date="2021" name="Commun. Biol.">
        <title>The genome of Shorea leprosula (Dipterocarpaceae) highlights the ecological relevance of drought in aseasonal tropical rainforests.</title>
        <authorList>
            <person name="Ng K.K.S."/>
            <person name="Kobayashi M.J."/>
            <person name="Fawcett J.A."/>
            <person name="Hatakeyama M."/>
            <person name="Paape T."/>
            <person name="Ng C.H."/>
            <person name="Ang C.C."/>
            <person name="Tnah L.H."/>
            <person name="Lee C.T."/>
            <person name="Nishiyama T."/>
            <person name="Sese J."/>
            <person name="O'Brien M.J."/>
            <person name="Copetti D."/>
            <person name="Mohd Noor M.I."/>
            <person name="Ong R.C."/>
            <person name="Putra M."/>
            <person name="Sireger I.Z."/>
            <person name="Indrioko S."/>
            <person name="Kosugi Y."/>
            <person name="Izuno A."/>
            <person name="Isagi Y."/>
            <person name="Lee S.L."/>
            <person name="Shimizu K.K."/>
        </authorList>
    </citation>
    <scope>NUCLEOTIDE SEQUENCE [LARGE SCALE GENOMIC DNA]</scope>
    <source>
        <strain evidence="2">214</strain>
    </source>
</reference>
<evidence type="ECO:0008006" key="4">
    <source>
        <dbReference type="Google" id="ProtNLM"/>
    </source>
</evidence>
<proteinExistence type="predicted"/>
<keyword evidence="3" id="KW-1185">Reference proteome</keyword>
<sequence>MVMMQIMISLLLQLLDPVLSVQIILGIEEEREGDWPWQLNLTNNSRYIREIELVKRADFYKFHSFVSWELKRKVREIGHGS</sequence>
<accession>A0AAV5JKK9</accession>
<keyword evidence="1" id="KW-0732">Signal</keyword>
<evidence type="ECO:0000313" key="2">
    <source>
        <dbReference type="EMBL" id="GKV15113.1"/>
    </source>
</evidence>
<dbReference type="Proteomes" id="UP001054252">
    <property type="component" value="Unassembled WGS sequence"/>
</dbReference>
<gene>
    <name evidence="2" type="ORF">SLEP1_g25913</name>
</gene>
<protein>
    <recommendedName>
        <fullName evidence="4">Secreted protein</fullName>
    </recommendedName>
</protein>
<dbReference type="AlphaFoldDB" id="A0AAV5JKK9"/>
<comment type="caution">
    <text evidence="2">The sequence shown here is derived from an EMBL/GenBank/DDBJ whole genome shotgun (WGS) entry which is preliminary data.</text>
</comment>
<evidence type="ECO:0000256" key="1">
    <source>
        <dbReference type="SAM" id="SignalP"/>
    </source>
</evidence>
<feature type="signal peptide" evidence="1">
    <location>
        <begin position="1"/>
        <end position="20"/>
    </location>
</feature>
<evidence type="ECO:0000313" key="3">
    <source>
        <dbReference type="Proteomes" id="UP001054252"/>
    </source>
</evidence>
<feature type="chain" id="PRO_5043495639" description="Secreted protein" evidence="1">
    <location>
        <begin position="21"/>
        <end position="81"/>
    </location>
</feature>
<dbReference type="EMBL" id="BPVZ01000042">
    <property type="protein sequence ID" value="GKV15113.1"/>
    <property type="molecule type" value="Genomic_DNA"/>
</dbReference>
<organism evidence="2 3">
    <name type="scientific">Rubroshorea leprosula</name>
    <dbReference type="NCBI Taxonomy" id="152421"/>
    <lineage>
        <taxon>Eukaryota</taxon>
        <taxon>Viridiplantae</taxon>
        <taxon>Streptophyta</taxon>
        <taxon>Embryophyta</taxon>
        <taxon>Tracheophyta</taxon>
        <taxon>Spermatophyta</taxon>
        <taxon>Magnoliopsida</taxon>
        <taxon>eudicotyledons</taxon>
        <taxon>Gunneridae</taxon>
        <taxon>Pentapetalae</taxon>
        <taxon>rosids</taxon>
        <taxon>malvids</taxon>
        <taxon>Malvales</taxon>
        <taxon>Dipterocarpaceae</taxon>
        <taxon>Rubroshorea</taxon>
    </lineage>
</organism>
<name>A0AAV5JKK9_9ROSI</name>